<keyword evidence="2" id="KW-1185">Reference proteome</keyword>
<dbReference type="Proteomes" id="UP001271007">
    <property type="component" value="Unassembled WGS sequence"/>
</dbReference>
<organism evidence="1 2">
    <name type="scientific">Extremus antarcticus</name>
    <dbReference type="NCBI Taxonomy" id="702011"/>
    <lineage>
        <taxon>Eukaryota</taxon>
        <taxon>Fungi</taxon>
        <taxon>Dikarya</taxon>
        <taxon>Ascomycota</taxon>
        <taxon>Pezizomycotina</taxon>
        <taxon>Dothideomycetes</taxon>
        <taxon>Dothideomycetidae</taxon>
        <taxon>Mycosphaerellales</taxon>
        <taxon>Extremaceae</taxon>
        <taxon>Extremus</taxon>
    </lineage>
</organism>
<proteinExistence type="predicted"/>
<gene>
    <name evidence="1" type="ORF">LTR09_002737</name>
</gene>
<reference evidence="1" key="1">
    <citation type="submission" date="2023-04" db="EMBL/GenBank/DDBJ databases">
        <title>Black Yeasts Isolated from many extreme environments.</title>
        <authorList>
            <person name="Coleine C."/>
            <person name="Stajich J.E."/>
            <person name="Selbmann L."/>
        </authorList>
    </citation>
    <scope>NUCLEOTIDE SEQUENCE</scope>
    <source>
        <strain evidence="1">CCFEE 5312</strain>
    </source>
</reference>
<comment type="caution">
    <text evidence="1">The sequence shown here is derived from an EMBL/GenBank/DDBJ whole genome shotgun (WGS) entry which is preliminary data.</text>
</comment>
<name>A0AAJ0GEZ1_9PEZI</name>
<dbReference type="AlphaFoldDB" id="A0AAJ0GEZ1"/>
<protein>
    <submittedName>
        <fullName evidence="1">Uncharacterized protein</fullName>
    </submittedName>
</protein>
<evidence type="ECO:0000313" key="1">
    <source>
        <dbReference type="EMBL" id="KAK3056230.1"/>
    </source>
</evidence>
<accession>A0AAJ0GEZ1</accession>
<evidence type="ECO:0000313" key="2">
    <source>
        <dbReference type="Proteomes" id="UP001271007"/>
    </source>
</evidence>
<sequence>MPVRGYEGGGRRSREAKLTATEAILSGNGGGAVGGAGAAVGRGSGERYVRPPSQIPTVPAWRRMVNCFWGEGQGAIERESVPGIRRLSQNME</sequence>
<dbReference type="EMBL" id="JAWDJX010000006">
    <property type="protein sequence ID" value="KAK3056230.1"/>
    <property type="molecule type" value="Genomic_DNA"/>
</dbReference>